<feature type="compositionally biased region" description="Low complexity" evidence="1">
    <location>
        <begin position="387"/>
        <end position="399"/>
    </location>
</feature>
<dbReference type="GO" id="GO:0003677">
    <property type="term" value="F:DNA binding"/>
    <property type="evidence" value="ECO:0007669"/>
    <property type="project" value="InterPro"/>
</dbReference>
<feature type="compositionally biased region" description="Low complexity" evidence="1">
    <location>
        <begin position="407"/>
        <end position="425"/>
    </location>
</feature>
<evidence type="ECO:0000313" key="3">
    <source>
        <dbReference type="EMBL" id="QHT02930.1"/>
    </source>
</evidence>
<dbReference type="SMART" id="SM00487">
    <property type="entry name" value="DEXDc"/>
    <property type="match status" value="1"/>
</dbReference>
<dbReference type="GO" id="GO:0016787">
    <property type="term" value="F:hydrolase activity"/>
    <property type="evidence" value="ECO:0007669"/>
    <property type="project" value="InterPro"/>
</dbReference>
<dbReference type="Pfam" id="PF04851">
    <property type="entry name" value="ResIII"/>
    <property type="match status" value="1"/>
</dbReference>
<dbReference type="InterPro" id="IPR014001">
    <property type="entry name" value="Helicase_ATP-bd"/>
</dbReference>
<dbReference type="Gene3D" id="3.40.50.300">
    <property type="entry name" value="P-loop containing nucleotide triphosphate hydrolases"/>
    <property type="match status" value="1"/>
</dbReference>
<dbReference type="EMBL" id="MN739403">
    <property type="protein sequence ID" value="QHT02930.1"/>
    <property type="molecule type" value="Genomic_DNA"/>
</dbReference>
<feature type="region of interest" description="Disordered" evidence="1">
    <location>
        <begin position="360"/>
        <end position="425"/>
    </location>
</feature>
<sequence length="1146" mass="135589">MSKEKVDYIIKQIKKYDTATRFLDEEYEDDEYKESKQGFLYEKLWDICLKFNIVNRFENNLLHLFSENINNIKPNKIDTDLQNINDMFDVYIKSKWISGNTGGYSDITFKYQDENKDDIYVVSSVKYYGHEKDISKYDIQNLCTVIKNQFQDKKYKVLLFIKNKEDFMKKVKAANKSTNIILKYIDLDNDIYDLNDLEKYYAVLRKLLSDYEYLKNDEYYEKFKTEYLKIKNNLIFKPKFHQKLFIDKILYDIKKNDENKDFLIGAIPRTGKTYIMAGLILDYIKSLKDATFYNFLIITPAPTETISQYQEVFESYYDFKLHKINFIIINDKYEKIKKQIKENNHNVFVVSIQRLNGKKDKVEPDELDEEDKKDAKKSSSSSDKKTSSSSSSSSSGKKSSSSDKKTSSSSSSSSSSGEKSSSSGKNFIESTKLKTKITKKLCEIWEENKKINPSKPKNPITNYSIKDTSPIYEELNKICSILLKKGGGISKKNEEELEKIIKNHFDTIKFHMLFLDEAHYCLSSNKSEFIIDTIKTKYSTEKFKRIFITATFNKPIERYMIKNKLFWDLNDINTLRKINNKFNHNKKGAYNDFKEYCDNNYVFKEIIANTLKKDFSIDITKTNLDKNDNIHFKLLINDYKYYPEPFLLTTVWNNLDKIYKEKALAHGLSADFTMNLLFKVQKDKFKNEEQLKELFYYYLGVPRKQFTSNDGDNIDLTYIEQNYYKKNGIIKRIENICYNNCRTLQYKKVTSQLWFLPKGDISNICMCLIDFLKRYFKTFYEETKFIICLSTIGNKDRKAELEKNGVEFIIGTSNKEGGVKKEISDIEKNIDSKYKNIVILTNGRLQLGISLNNVDIVTLFNNDQQSDRLYQMMFRSLTEVADDNVCNINKYCSNKKYGFIVDLNPQRTIFFMDYMVKTLKRDKKKDQESDIPKIEEQKELVELFNIDKDYFTGDYDNEDELKKYTKELFDKMATDYNIKYDYIKYLLKEKNIIDDDFIDKNKDILSLFKINDKNKKVLIEKRGVDDLKTTPKKQEKDDIENDKKESKDEVDYDKLKTRTIELLSHIINISLILLMCDKNDKCYLSQDYSDEDKLFEDFKNNIDIIKSNENLTDLFIHSLNNNLYDDKNHFTKDNIFTLITELFKKF</sequence>
<reference evidence="3" key="1">
    <citation type="journal article" date="2020" name="Nature">
        <title>Giant virus diversity and host interactions through global metagenomics.</title>
        <authorList>
            <person name="Schulz F."/>
            <person name="Roux S."/>
            <person name="Paez-Espino D."/>
            <person name="Jungbluth S."/>
            <person name="Walsh D.A."/>
            <person name="Denef V.J."/>
            <person name="McMahon K.D."/>
            <person name="Konstantinidis K.T."/>
            <person name="Eloe-Fadrosh E.A."/>
            <person name="Kyrpides N.C."/>
            <person name="Woyke T."/>
        </authorList>
    </citation>
    <scope>NUCLEOTIDE SEQUENCE</scope>
    <source>
        <strain evidence="3">GVMAG-M-3300020727-4</strain>
    </source>
</reference>
<accession>A0A6C0CGG2</accession>
<dbReference type="PROSITE" id="PS51192">
    <property type="entry name" value="HELICASE_ATP_BIND_1"/>
    <property type="match status" value="1"/>
</dbReference>
<evidence type="ECO:0000259" key="2">
    <source>
        <dbReference type="PROSITE" id="PS51192"/>
    </source>
</evidence>
<feature type="compositionally biased region" description="Basic and acidic residues" evidence="1">
    <location>
        <begin position="360"/>
        <end position="386"/>
    </location>
</feature>
<dbReference type="InterPro" id="IPR027417">
    <property type="entry name" value="P-loop_NTPase"/>
</dbReference>
<evidence type="ECO:0000256" key="1">
    <source>
        <dbReference type="SAM" id="MobiDB-lite"/>
    </source>
</evidence>
<dbReference type="InterPro" id="IPR006935">
    <property type="entry name" value="Helicase/UvrB_N"/>
</dbReference>
<dbReference type="SUPFAM" id="SSF52540">
    <property type="entry name" value="P-loop containing nucleoside triphosphate hydrolases"/>
    <property type="match status" value="2"/>
</dbReference>
<name>A0A6C0CGG2_9ZZZZ</name>
<proteinExistence type="predicted"/>
<dbReference type="GO" id="GO:0005524">
    <property type="term" value="F:ATP binding"/>
    <property type="evidence" value="ECO:0007669"/>
    <property type="project" value="InterPro"/>
</dbReference>
<protein>
    <recommendedName>
        <fullName evidence="2">Helicase ATP-binding domain-containing protein</fullName>
    </recommendedName>
</protein>
<feature type="domain" description="Helicase ATP-binding" evidence="2">
    <location>
        <begin position="253"/>
        <end position="570"/>
    </location>
</feature>
<dbReference type="AlphaFoldDB" id="A0A6C0CGG2"/>
<organism evidence="3">
    <name type="scientific">viral metagenome</name>
    <dbReference type="NCBI Taxonomy" id="1070528"/>
    <lineage>
        <taxon>unclassified sequences</taxon>
        <taxon>metagenomes</taxon>
        <taxon>organismal metagenomes</taxon>
    </lineage>
</organism>